<evidence type="ECO:0000256" key="1">
    <source>
        <dbReference type="ARBA" id="ARBA00004651"/>
    </source>
</evidence>
<dbReference type="GO" id="GO:0008233">
    <property type="term" value="F:peptidase activity"/>
    <property type="evidence" value="ECO:0007669"/>
    <property type="project" value="UniProtKB-KW"/>
</dbReference>
<evidence type="ECO:0000256" key="2">
    <source>
        <dbReference type="ARBA" id="ARBA00022475"/>
    </source>
</evidence>
<feature type="transmembrane region" description="Helical" evidence="8">
    <location>
        <begin position="150"/>
        <end position="168"/>
    </location>
</feature>
<comment type="subcellular location">
    <subcellularLocation>
        <location evidence="1">Cell membrane</location>
        <topology evidence="1">Multi-pass membrane protein</topology>
    </subcellularLocation>
</comment>
<keyword evidence="10" id="KW-1185">Reference proteome</keyword>
<dbReference type="Pfam" id="PF09721">
    <property type="entry name" value="Exosortase_EpsH"/>
    <property type="match status" value="1"/>
</dbReference>
<feature type="transmembrane region" description="Helical" evidence="8">
    <location>
        <begin position="81"/>
        <end position="102"/>
    </location>
</feature>
<name>A0A6C0GCR6_9BACT</name>
<evidence type="ECO:0000313" key="10">
    <source>
        <dbReference type="Proteomes" id="UP000480178"/>
    </source>
</evidence>
<evidence type="ECO:0000256" key="4">
    <source>
        <dbReference type="ARBA" id="ARBA00022692"/>
    </source>
</evidence>
<dbReference type="EMBL" id="CP048222">
    <property type="protein sequence ID" value="QHT65761.1"/>
    <property type="molecule type" value="Genomic_DNA"/>
</dbReference>
<dbReference type="Proteomes" id="UP000480178">
    <property type="component" value="Chromosome"/>
</dbReference>
<dbReference type="InterPro" id="IPR026392">
    <property type="entry name" value="Exo/Archaeosortase_dom"/>
</dbReference>
<evidence type="ECO:0000256" key="8">
    <source>
        <dbReference type="SAM" id="Phobius"/>
    </source>
</evidence>
<dbReference type="AlphaFoldDB" id="A0A6C0GCR6"/>
<keyword evidence="6 8" id="KW-1133">Transmembrane helix</keyword>
<keyword evidence="3" id="KW-0645">Protease</keyword>
<organism evidence="9 10">
    <name type="scientific">Rhodocytophaga rosea</name>
    <dbReference type="NCBI Taxonomy" id="2704465"/>
    <lineage>
        <taxon>Bacteria</taxon>
        <taxon>Pseudomonadati</taxon>
        <taxon>Bacteroidota</taxon>
        <taxon>Cytophagia</taxon>
        <taxon>Cytophagales</taxon>
        <taxon>Rhodocytophagaceae</taxon>
        <taxon>Rhodocytophaga</taxon>
    </lineage>
</organism>
<evidence type="ECO:0000256" key="3">
    <source>
        <dbReference type="ARBA" id="ARBA00022670"/>
    </source>
</evidence>
<reference evidence="9 10" key="1">
    <citation type="submission" date="2020-01" db="EMBL/GenBank/DDBJ databases">
        <authorList>
            <person name="Kim M.K."/>
        </authorList>
    </citation>
    <scope>NUCLEOTIDE SEQUENCE [LARGE SCALE GENOMIC DNA]</scope>
    <source>
        <strain evidence="9 10">172606-1</strain>
    </source>
</reference>
<dbReference type="InterPro" id="IPR026323">
    <property type="entry name" value="Exosortase-related_prot_XrtF"/>
</dbReference>
<dbReference type="GO" id="GO:0006508">
    <property type="term" value="P:proteolysis"/>
    <property type="evidence" value="ECO:0007669"/>
    <property type="project" value="UniProtKB-KW"/>
</dbReference>
<keyword evidence="7 8" id="KW-0472">Membrane</keyword>
<accession>A0A6C0GCR6</accession>
<evidence type="ECO:0000256" key="5">
    <source>
        <dbReference type="ARBA" id="ARBA00022801"/>
    </source>
</evidence>
<dbReference type="GO" id="GO:0005886">
    <property type="term" value="C:plasma membrane"/>
    <property type="evidence" value="ECO:0007669"/>
    <property type="project" value="UniProtKB-SubCell"/>
</dbReference>
<dbReference type="RefSeq" id="WP_162441840.1">
    <property type="nucleotide sequence ID" value="NZ_CP048222.1"/>
</dbReference>
<dbReference type="NCBIfam" id="TIGR04128">
    <property type="entry name" value="exoso_Fjoh_1448"/>
    <property type="match status" value="1"/>
</dbReference>
<evidence type="ECO:0000256" key="7">
    <source>
        <dbReference type="ARBA" id="ARBA00023136"/>
    </source>
</evidence>
<feature type="transmembrane region" description="Helical" evidence="8">
    <location>
        <begin position="7"/>
        <end position="29"/>
    </location>
</feature>
<protein>
    <submittedName>
        <fullName evidence="9">Exosortase family protein XrtF</fullName>
    </submittedName>
</protein>
<dbReference type="InterPro" id="IPR019127">
    <property type="entry name" value="Exosortase"/>
</dbReference>
<dbReference type="NCBIfam" id="NF046081">
    <property type="entry name" value="exosort_XrtX"/>
    <property type="match status" value="1"/>
</dbReference>
<dbReference type="NCBIfam" id="TIGR04178">
    <property type="entry name" value="exo_archaeo"/>
    <property type="match status" value="1"/>
</dbReference>
<feature type="transmembrane region" description="Helical" evidence="8">
    <location>
        <begin position="114"/>
        <end position="138"/>
    </location>
</feature>
<keyword evidence="4 8" id="KW-0812">Transmembrane</keyword>
<sequence length="188" mass="22478">MHSNKQLYKFLIKALFLYVLWNVIYHSWISKDTKVEEKMTSSIALVSSRIMNWWGYNMQYKDYYENNHFEYSEIKYNNKPLVLIANPCNGLNLIMLFIGFIIAYPGNWRLKGVYIFFGSILICLINLIRVQILLLNSIHYQSSFEFNHKYTYTVAVYLCVFALWMIWANRFSNRKNLLILNKVASKTY</sequence>
<keyword evidence="5" id="KW-0378">Hydrolase</keyword>
<evidence type="ECO:0000256" key="6">
    <source>
        <dbReference type="ARBA" id="ARBA00022989"/>
    </source>
</evidence>
<evidence type="ECO:0000313" key="9">
    <source>
        <dbReference type="EMBL" id="QHT65761.1"/>
    </source>
</evidence>
<gene>
    <name evidence="9" type="primary">xrtF</name>
    <name evidence="9" type="ORF">GXP67_03305</name>
</gene>
<dbReference type="KEGG" id="rhoz:GXP67_03305"/>
<proteinExistence type="predicted"/>
<keyword evidence="2" id="KW-1003">Cell membrane</keyword>